<dbReference type="PANTHER" id="PTHR44591">
    <property type="entry name" value="STRESS RESPONSE REGULATOR PROTEIN 1"/>
    <property type="match status" value="1"/>
</dbReference>
<keyword evidence="1 4" id="KW-0597">Phosphoprotein</keyword>
<dbReference type="InterPro" id="IPR011006">
    <property type="entry name" value="CheY-like_superfamily"/>
</dbReference>
<feature type="modified residue" description="4-aspartylphosphate" evidence="4">
    <location>
        <position position="61"/>
    </location>
</feature>
<dbReference type="PANTHER" id="PTHR44591:SF3">
    <property type="entry name" value="RESPONSE REGULATORY DOMAIN-CONTAINING PROTEIN"/>
    <property type="match status" value="1"/>
</dbReference>
<dbReference type="Pfam" id="PF00072">
    <property type="entry name" value="Response_reg"/>
    <property type="match status" value="1"/>
</dbReference>
<sequence length="165" mass="17533">MAAGSKQNQAEILVAEDDVLVRMIATDILEEAGFRTVVVHDAVEAMIALEARPEIQVLFTDWNMPGEIDGLGLARLVHKRWPTVGIVVTSGKLHPEPGELPAGARFIKKPYRPSLLIQEVEDLLAGHTEANVGAPVIPEGLISHTPSSHAAGADIAGPPSEADKS</sequence>
<feature type="domain" description="Response regulatory" evidence="6">
    <location>
        <begin position="11"/>
        <end position="124"/>
    </location>
</feature>
<evidence type="ECO:0000313" key="8">
    <source>
        <dbReference type="Proteomes" id="UP001055125"/>
    </source>
</evidence>
<evidence type="ECO:0000256" key="2">
    <source>
        <dbReference type="ARBA" id="ARBA00023015"/>
    </source>
</evidence>
<keyword evidence="8" id="KW-1185">Reference proteome</keyword>
<keyword evidence="7" id="KW-0808">Transferase</keyword>
<protein>
    <submittedName>
        <fullName evidence="7">Sensor histidine kinase RcsC</fullName>
    </submittedName>
</protein>
<reference evidence="7" key="1">
    <citation type="journal article" date="2021" name="Front. Microbiol.">
        <title>Comprehensive Comparative Genomics and Phenotyping of Methylobacterium Species.</title>
        <authorList>
            <person name="Alessa O."/>
            <person name="Ogura Y."/>
            <person name="Fujitani Y."/>
            <person name="Takami H."/>
            <person name="Hayashi T."/>
            <person name="Sahin N."/>
            <person name="Tani A."/>
        </authorList>
    </citation>
    <scope>NUCLEOTIDE SEQUENCE</scope>
    <source>
        <strain evidence="7">DSM 19015</strain>
    </source>
</reference>
<name>A0ABQ4S6P3_9HYPH</name>
<evidence type="ECO:0000256" key="1">
    <source>
        <dbReference type="ARBA" id="ARBA00022553"/>
    </source>
</evidence>
<accession>A0ABQ4S6P3</accession>
<evidence type="ECO:0000259" key="6">
    <source>
        <dbReference type="PROSITE" id="PS50110"/>
    </source>
</evidence>
<dbReference type="GO" id="GO:0016301">
    <property type="term" value="F:kinase activity"/>
    <property type="evidence" value="ECO:0007669"/>
    <property type="project" value="UniProtKB-KW"/>
</dbReference>
<proteinExistence type="predicted"/>
<keyword evidence="3" id="KW-0804">Transcription</keyword>
<dbReference type="InterPro" id="IPR001789">
    <property type="entry name" value="Sig_transdc_resp-reg_receiver"/>
</dbReference>
<evidence type="ECO:0000256" key="5">
    <source>
        <dbReference type="SAM" id="MobiDB-lite"/>
    </source>
</evidence>
<dbReference type="RefSeq" id="WP_238247170.1">
    <property type="nucleotide sequence ID" value="NZ_BPQP01000149.1"/>
</dbReference>
<gene>
    <name evidence="7" type="primary">rcsC_41</name>
    <name evidence="7" type="ORF">OCOJLMKI_5271</name>
</gene>
<keyword evidence="7" id="KW-0418">Kinase</keyword>
<dbReference type="Proteomes" id="UP001055125">
    <property type="component" value="Unassembled WGS sequence"/>
</dbReference>
<comment type="caution">
    <text evidence="7">The sequence shown here is derived from an EMBL/GenBank/DDBJ whole genome shotgun (WGS) entry which is preliminary data.</text>
</comment>
<dbReference type="PROSITE" id="PS50110">
    <property type="entry name" value="RESPONSE_REGULATORY"/>
    <property type="match status" value="1"/>
</dbReference>
<dbReference type="Gene3D" id="3.40.50.2300">
    <property type="match status" value="1"/>
</dbReference>
<evidence type="ECO:0000256" key="4">
    <source>
        <dbReference type="PROSITE-ProRule" id="PRU00169"/>
    </source>
</evidence>
<evidence type="ECO:0000313" key="7">
    <source>
        <dbReference type="EMBL" id="GJD98032.1"/>
    </source>
</evidence>
<dbReference type="InterPro" id="IPR050595">
    <property type="entry name" value="Bact_response_regulator"/>
</dbReference>
<organism evidence="7 8">
    <name type="scientific">Methylobacterium iners</name>
    <dbReference type="NCBI Taxonomy" id="418707"/>
    <lineage>
        <taxon>Bacteria</taxon>
        <taxon>Pseudomonadati</taxon>
        <taxon>Pseudomonadota</taxon>
        <taxon>Alphaproteobacteria</taxon>
        <taxon>Hyphomicrobiales</taxon>
        <taxon>Methylobacteriaceae</taxon>
        <taxon>Methylobacterium</taxon>
    </lineage>
</organism>
<dbReference type="EMBL" id="BPQP01000149">
    <property type="protein sequence ID" value="GJD98032.1"/>
    <property type="molecule type" value="Genomic_DNA"/>
</dbReference>
<feature type="region of interest" description="Disordered" evidence="5">
    <location>
        <begin position="141"/>
        <end position="165"/>
    </location>
</feature>
<reference evidence="7" key="2">
    <citation type="submission" date="2021-08" db="EMBL/GenBank/DDBJ databases">
        <authorList>
            <person name="Tani A."/>
            <person name="Ola A."/>
            <person name="Ogura Y."/>
            <person name="Katsura K."/>
            <person name="Hayashi T."/>
        </authorList>
    </citation>
    <scope>NUCLEOTIDE SEQUENCE</scope>
    <source>
        <strain evidence="7">DSM 19015</strain>
    </source>
</reference>
<keyword evidence="2" id="KW-0805">Transcription regulation</keyword>
<evidence type="ECO:0000256" key="3">
    <source>
        <dbReference type="ARBA" id="ARBA00023163"/>
    </source>
</evidence>
<dbReference type="SMART" id="SM00448">
    <property type="entry name" value="REC"/>
    <property type="match status" value="1"/>
</dbReference>
<dbReference type="SUPFAM" id="SSF52172">
    <property type="entry name" value="CheY-like"/>
    <property type="match status" value="1"/>
</dbReference>